<dbReference type="Pfam" id="PF00646">
    <property type="entry name" value="F-box"/>
    <property type="match status" value="1"/>
</dbReference>
<evidence type="ECO:0000313" key="3">
    <source>
        <dbReference type="Proteomes" id="UP001243989"/>
    </source>
</evidence>
<dbReference type="Proteomes" id="UP001243989">
    <property type="component" value="Unassembled WGS sequence"/>
</dbReference>
<sequence>MPPLFQYLLFECLPFDIHYQIASYLDYVDILKLSSVNSIFRDYLNTCALVPKRRWIQFLYETERHSSRNGVRGFGRQWPCYGCGRVLDKKCFGDRMRRYEKSWFRKSMTLRRCWDCAARERWYGHLQPIKKQGEVFRLCWRCGKLWNEREEERCRKVDVWIKIDGVHGEKDTGRKCKATVCGAQMGSQKERISIPWFGGEEDFTPED</sequence>
<organism evidence="2 3">
    <name type="scientific">Colletotrichum phormii</name>
    <dbReference type="NCBI Taxonomy" id="359342"/>
    <lineage>
        <taxon>Eukaryota</taxon>
        <taxon>Fungi</taxon>
        <taxon>Dikarya</taxon>
        <taxon>Ascomycota</taxon>
        <taxon>Pezizomycotina</taxon>
        <taxon>Sordariomycetes</taxon>
        <taxon>Hypocreomycetidae</taxon>
        <taxon>Glomerellales</taxon>
        <taxon>Glomerellaceae</taxon>
        <taxon>Colletotrichum</taxon>
        <taxon>Colletotrichum acutatum species complex</taxon>
    </lineage>
</organism>
<dbReference type="CDD" id="cd09917">
    <property type="entry name" value="F-box_SF"/>
    <property type="match status" value="1"/>
</dbReference>
<dbReference type="EMBL" id="JAHMHQ010000004">
    <property type="protein sequence ID" value="KAK1640065.1"/>
    <property type="molecule type" value="Genomic_DNA"/>
</dbReference>
<evidence type="ECO:0000313" key="2">
    <source>
        <dbReference type="EMBL" id="KAK1640065.1"/>
    </source>
</evidence>
<keyword evidence="3" id="KW-1185">Reference proteome</keyword>
<dbReference type="GeneID" id="85476925"/>
<dbReference type="RefSeq" id="XP_060448672.1">
    <property type="nucleotide sequence ID" value="XM_060592063.1"/>
</dbReference>
<dbReference type="PROSITE" id="PS50181">
    <property type="entry name" value="FBOX"/>
    <property type="match status" value="1"/>
</dbReference>
<dbReference type="InterPro" id="IPR001810">
    <property type="entry name" value="F-box_dom"/>
</dbReference>
<dbReference type="InterPro" id="IPR036047">
    <property type="entry name" value="F-box-like_dom_sf"/>
</dbReference>
<dbReference type="AlphaFoldDB" id="A0AAI9ZYD5"/>
<reference evidence="2" key="1">
    <citation type="submission" date="2021-06" db="EMBL/GenBank/DDBJ databases">
        <title>Comparative genomics, transcriptomics and evolutionary studies reveal genomic signatures of adaptation to plant cell wall in hemibiotrophic fungi.</title>
        <authorList>
            <consortium name="DOE Joint Genome Institute"/>
            <person name="Baroncelli R."/>
            <person name="Diaz J.F."/>
            <person name="Benocci T."/>
            <person name="Peng M."/>
            <person name="Battaglia E."/>
            <person name="Haridas S."/>
            <person name="Andreopoulos W."/>
            <person name="Labutti K."/>
            <person name="Pangilinan J."/>
            <person name="Floch G.L."/>
            <person name="Makela M.R."/>
            <person name="Henrissat B."/>
            <person name="Grigoriev I.V."/>
            <person name="Crouch J.A."/>
            <person name="De Vries R.P."/>
            <person name="Sukno S.A."/>
            <person name="Thon M.R."/>
        </authorList>
    </citation>
    <scope>NUCLEOTIDE SEQUENCE</scope>
    <source>
        <strain evidence="2">CBS 102054</strain>
    </source>
</reference>
<comment type="caution">
    <text evidence="2">The sequence shown here is derived from an EMBL/GenBank/DDBJ whole genome shotgun (WGS) entry which is preliminary data.</text>
</comment>
<proteinExistence type="predicted"/>
<feature type="domain" description="F-box" evidence="1">
    <location>
        <begin position="7"/>
        <end position="58"/>
    </location>
</feature>
<gene>
    <name evidence="2" type="ORF">BDP81DRAFT_446452</name>
</gene>
<dbReference type="SUPFAM" id="SSF81383">
    <property type="entry name" value="F-box domain"/>
    <property type="match status" value="1"/>
</dbReference>
<accession>A0AAI9ZYD5</accession>
<protein>
    <recommendedName>
        <fullName evidence="1">F-box domain-containing protein</fullName>
    </recommendedName>
</protein>
<dbReference type="SMART" id="SM00256">
    <property type="entry name" value="FBOX"/>
    <property type="match status" value="1"/>
</dbReference>
<name>A0AAI9ZYD5_9PEZI</name>
<evidence type="ECO:0000259" key="1">
    <source>
        <dbReference type="PROSITE" id="PS50181"/>
    </source>
</evidence>